<protein>
    <submittedName>
        <fullName evidence="1">Uncharacterized protein</fullName>
    </submittedName>
</protein>
<sequence>MGYRVGRVCYDTQQQATDVVMSQVLPTITADGSLMLPVYQSPGQWQYAGQTVQLSLPQCDPQEYMTAGFEISKIVIVGLAVVYGVRLIKKMIERAGLEDERE</sequence>
<dbReference type="EMBL" id="PP511689">
    <property type="protein sequence ID" value="XCD06587.1"/>
    <property type="molecule type" value="Genomic_DNA"/>
</dbReference>
<evidence type="ECO:0000313" key="1">
    <source>
        <dbReference type="EMBL" id="XCD06587.1"/>
    </source>
</evidence>
<organism evidence="1">
    <name type="scientific">Dulem virus 54</name>
    <dbReference type="NCBI Taxonomy" id="3145765"/>
    <lineage>
        <taxon>Viruses</taxon>
        <taxon>Monodnaviria</taxon>
        <taxon>Loebvirae</taxon>
        <taxon>Hofneiviricota</taxon>
        <taxon>Faserviricetes</taxon>
        <taxon>Tubulavirales</taxon>
        <taxon>Inoviridae</taxon>
        <taxon>Inovirus</taxon>
    </lineage>
</organism>
<proteinExistence type="predicted"/>
<name>A0AAU8B4H3_9VIRU</name>
<reference evidence="1" key="1">
    <citation type="submission" date="2024-03" db="EMBL/GenBank/DDBJ databases">
        <title>Diverse circular DNA viruses in blood, oral, and fecal samples of captive lemurs.</title>
        <authorList>
            <person name="Paietta E.N."/>
            <person name="Kraberger S."/>
            <person name="Lund M.C."/>
            <person name="Custer J.M."/>
            <person name="Vargas K.M."/>
            <person name="Ehmke E.E."/>
            <person name="Yoder A.D."/>
            <person name="Varsani A."/>
        </authorList>
    </citation>
    <scope>NUCLEOTIDE SEQUENCE</scope>
    <source>
        <strain evidence="1">Duke_25SF_64</strain>
    </source>
</reference>
<accession>A0AAU8B4H3</accession>